<evidence type="ECO:0000313" key="1">
    <source>
        <dbReference type="EMBL" id="TFL02722.1"/>
    </source>
</evidence>
<dbReference type="AlphaFoldDB" id="A0A5C3QLS5"/>
<keyword evidence="2" id="KW-1185">Reference proteome</keyword>
<organism evidence="1 2">
    <name type="scientific">Pterulicium gracile</name>
    <dbReference type="NCBI Taxonomy" id="1884261"/>
    <lineage>
        <taxon>Eukaryota</taxon>
        <taxon>Fungi</taxon>
        <taxon>Dikarya</taxon>
        <taxon>Basidiomycota</taxon>
        <taxon>Agaricomycotina</taxon>
        <taxon>Agaricomycetes</taxon>
        <taxon>Agaricomycetidae</taxon>
        <taxon>Agaricales</taxon>
        <taxon>Pleurotineae</taxon>
        <taxon>Pterulaceae</taxon>
        <taxon>Pterulicium</taxon>
    </lineage>
</organism>
<name>A0A5C3QLS5_9AGAR</name>
<dbReference type="EMBL" id="ML178822">
    <property type="protein sequence ID" value="TFL02722.1"/>
    <property type="molecule type" value="Genomic_DNA"/>
</dbReference>
<evidence type="ECO:0008006" key="3">
    <source>
        <dbReference type="Google" id="ProtNLM"/>
    </source>
</evidence>
<reference evidence="1 2" key="1">
    <citation type="journal article" date="2019" name="Nat. Ecol. Evol.">
        <title>Megaphylogeny resolves global patterns of mushroom evolution.</title>
        <authorList>
            <person name="Varga T."/>
            <person name="Krizsan K."/>
            <person name="Foldi C."/>
            <person name="Dima B."/>
            <person name="Sanchez-Garcia M."/>
            <person name="Sanchez-Ramirez S."/>
            <person name="Szollosi G.J."/>
            <person name="Szarkandi J.G."/>
            <person name="Papp V."/>
            <person name="Albert L."/>
            <person name="Andreopoulos W."/>
            <person name="Angelini C."/>
            <person name="Antonin V."/>
            <person name="Barry K.W."/>
            <person name="Bougher N.L."/>
            <person name="Buchanan P."/>
            <person name="Buyck B."/>
            <person name="Bense V."/>
            <person name="Catcheside P."/>
            <person name="Chovatia M."/>
            <person name="Cooper J."/>
            <person name="Damon W."/>
            <person name="Desjardin D."/>
            <person name="Finy P."/>
            <person name="Geml J."/>
            <person name="Haridas S."/>
            <person name="Hughes K."/>
            <person name="Justo A."/>
            <person name="Karasinski D."/>
            <person name="Kautmanova I."/>
            <person name="Kiss B."/>
            <person name="Kocsube S."/>
            <person name="Kotiranta H."/>
            <person name="LaButti K.M."/>
            <person name="Lechner B.E."/>
            <person name="Liimatainen K."/>
            <person name="Lipzen A."/>
            <person name="Lukacs Z."/>
            <person name="Mihaltcheva S."/>
            <person name="Morgado L.N."/>
            <person name="Niskanen T."/>
            <person name="Noordeloos M.E."/>
            <person name="Ohm R.A."/>
            <person name="Ortiz-Santana B."/>
            <person name="Ovrebo C."/>
            <person name="Racz N."/>
            <person name="Riley R."/>
            <person name="Savchenko A."/>
            <person name="Shiryaev A."/>
            <person name="Soop K."/>
            <person name="Spirin V."/>
            <person name="Szebenyi C."/>
            <person name="Tomsovsky M."/>
            <person name="Tulloss R.E."/>
            <person name="Uehling J."/>
            <person name="Grigoriev I.V."/>
            <person name="Vagvolgyi C."/>
            <person name="Papp T."/>
            <person name="Martin F.M."/>
            <person name="Miettinen O."/>
            <person name="Hibbett D.S."/>
            <person name="Nagy L.G."/>
        </authorList>
    </citation>
    <scope>NUCLEOTIDE SEQUENCE [LARGE SCALE GENOMIC DNA]</scope>
    <source>
        <strain evidence="1 2">CBS 309.79</strain>
    </source>
</reference>
<proteinExistence type="predicted"/>
<dbReference type="Proteomes" id="UP000305067">
    <property type="component" value="Unassembled WGS sequence"/>
</dbReference>
<accession>A0A5C3QLS5</accession>
<evidence type="ECO:0000313" key="2">
    <source>
        <dbReference type="Proteomes" id="UP000305067"/>
    </source>
</evidence>
<protein>
    <recommendedName>
        <fullName evidence="3">F-box domain-containing protein</fullName>
    </recommendedName>
</protein>
<gene>
    <name evidence="1" type="ORF">BDV98DRAFT_439026</name>
</gene>
<sequence>MQITTFLVLAQTRATSQAILFPLKRFPEEVISMVLVAEVNRLEFTNEEEERLDPLEGWNRRVELTTVSKRWKGIILGCPAFWTGFYLRPEYRGLSKMLPRWERYPRKMFATYTRALRHLKLSYCTVDWTSLASERGSDVGLRNLLTLHFASLEPPPPSGIFNSILSSSPQVQQLYIDDALPEDFAAAFKWTNPSLQDCHLQGELASTLSLLRHILSMELPSESDVRLTCMVTHAGHMLDSADSSQLVIEAIQCFTQPINKPAFLRGKALELDDDEYVAGAILCDKGESVHSRIEVPQKTMTLPLVKQLCVSEAKVIYPSTCASRTHRRIGSTSSGGIQN</sequence>